<keyword evidence="4" id="KW-1185">Reference proteome</keyword>
<organism evidence="2">
    <name type="scientific">Kwoniella dejecticola CBS 10117</name>
    <dbReference type="NCBI Taxonomy" id="1296121"/>
    <lineage>
        <taxon>Eukaryota</taxon>
        <taxon>Fungi</taxon>
        <taxon>Dikarya</taxon>
        <taxon>Basidiomycota</taxon>
        <taxon>Agaricomycotina</taxon>
        <taxon>Tremellomycetes</taxon>
        <taxon>Tremellales</taxon>
        <taxon>Cryptococcaceae</taxon>
        <taxon>Kwoniella</taxon>
    </lineage>
</organism>
<dbReference type="AlphaFoldDB" id="A0A1A6A2G0"/>
<sequence length="221" mass="24815">MDRLTASRSGGINDSSLPRTTQYQATLPDPTVRDVFATDTQAKPQRTTSINRGIYNALGANYQIKETLSLDDILTLKPEARSLVERLFGAGESIKRMAEHKSTMTCNVYVNGPKPDYASIGRFSDKMRDHEGYLEWLKQTSMTFTLDDEEEVDKYGCVVPERADEDYVAGEAHGICEGLTVYLDNQPLHDVKGQWTAYTSIQRDDCTDRLTSRDRAAEQTS</sequence>
<reference evidence="3" key="3">
    <citation type="submission" date="2024-02" db="EMBL/GenBank/DDBJ databases">
        <title>Comparative genomics of Cryptococcus and Kwoniella reveals pathogenesis evolution and contrasting modes of karyotype evolution via chromosome fusion or intercentromeric recombination.</title>
        <authorList>
            <person name="Coelho M.A."/>
            <person name="David-Palma M."/>
            <person name="Shea T."/>
            <person name="Bowers K."/>
            <person name="McGinley-Smith S."/>
            <person name="Mohammad A.W."/>
            <person name="Gnirke A."/>
            <person name="Yurkov A.M."/>
            <person name="Nowrousian M."/>
            <person name="Sun S."/>
            <person name="Cuomo C.A."/>
            <person name="Heitman J."/>
        </authorList>
    </citation>
    <scope>NUCLEOTIDE SEQUENCE</scope>
    <source>
        <strain evidence="3">CBS 10117</strain>
    </source>
</reference>
<dbReference type="GeneID" id="28968790"/>
<gene>
    <name evidence="2" type="ORF">I303_05091</name>
    <name evidence="3" type="ORF">I303_105467</name>
</gene>
<proteinExistence type="predicted"/>
<evidence type="ECO:0000313" key="4">
    <source>
        <dbReference type="Proteomes" id="UP000078595"/>
    </source>
</evidence>
<dbReference type="Proteomes" id="UP000078595">
    <property type="component" value="Chromosome 6"/>
</dbReference>
<dbReference type="VEuPathDB" id="FungiDB:I303_05091"/>
<evidence type="ECO:0000256" key="1">
    <source>
        <dbReference type="SAM" id="MobiDB-lite"/>
    </source>
</evidence>
<dbReference type="EMBL" id="CP144535">
    <property type="protein sequence ID" value="WWC62869.1"/>
    <property type="molecule type" value="Genomic_DNA"/>
</dbReference>
<name>A0A1A6A2G0_9TREE</name>
<dbReference type="RefSeq" id="XP_018262076.1">
    <property type="nucleotide sequence ID" value="XM_018408385.1"/>
</dbReference>
<accession>A0A1A6A2G0</accession>
<dbReference type="EMBL" id="KI894032">
    <property type="protein sequence ID" value="OBR84234.1"/>
    <property type="molecule type" value="Genomic_DNA"/>
</dbReference>
<reference evidence="3" key="2">
    <citation type="submission" date="2013-07" db="EMBL/GenBank/DDBJ databases">
        <authorList>
            <consortium name="The Broad Institute Genome Sequencing Platform"/>
            <person name="Cuomo C."/>
            <person name="Litvintseva A."/>
            <person name="Chen Y."/>
            <person name="Heitman J."/>
            <person name="Sun S."/>
            <person name="Springer D."/>
            <person name="Dromer F."/>
            <person name="Young S.K."/>
            <person name="Zeng Q."/>
            <person name="Gargeya S."/>
            <person name="Fitzgerald M."/>
            <person name="Abouelleil A."/>
            <person name="Alvarado L."/>
            <person name="Berlin A.M."/>
            <person name="Chapman S.B."/>
            <person name="Dewar J."/>
            <person name="Goldberg J."/>
            <person name="Griggs A."/>
            <person name="Gujja S."/>
            <person name="Hansen M."/>
            <person name="Howarth C."/>
            <person name="Imamovic A."/>
            <person name="Larimer J."/>
            <person name="McCowan C."/>
            <person name="Murphy C."/>
            <person name="Pearson M."/>
            <person name="Priest M."/>
            <person name="Roberts A."/>
            <person name="Saif S."/>
            <person name="Shea T."/>
            <person name="Sykes S."/>
            <person name="Wortman J."/>
            <person name="Nusbaum C."/>
            <person name="Birren B."/>
        </authorList>
    </citation>
    <scope>NUCLEOTIDE SEQUENCE</scope>
    <source>
        <strain evidence="3">CBS 10117</strain>
    </source>
</reference>
<feature type="region of interest" description="Disordered" evidence="1">
    <location>
        <begin position="1"/>
        <end position="25"/>
    </location>
</feature>
<evidence type="ECO:0000313" key="3">
    <source>
        <dbReference type="EMBL" id="WWC62869.1"/>
    </source>
</evidence>
<protein>
    <submittedName>
        <fullName evidence="2">Uncharacterized protein</fullName>
    </submittedName>
</protein>
<dbReference type="KEGG" id="kdj:28968790"/>
<evidence type="ECO:0000313" key="2">
    <source>
        <dbReference type="EMBL" id="OBR84234.1"/>
    </source>
</evidence>
<reference evidence="2" key="1">
    <citation type="submission" date="2013-07" db="EMBL/GenBank/DDBJ databases">
        <title>The Genome Sequence of Cryptococcus dejecticola CBS10117.</title>
        <authorList>
            <consortium name="The Broad Institute Genome Sequencing Platform"/>
            <person name="Cuomo C."/>
            <person name="Litvintseva A."/>
            <person name="Chen Y."/>
            <person name="Heitman J."/>
            <person name="Sun S."/>
            <person name="Springer D."/>
            <person name="Dromer F."/>
            <person name="Young S.K."/>
            <person name="Zeng Q."/>
            <person name="Gargeya S."/>
            <person name="Fitzgerald M."/>
            <person name="Abouelleil A."/>
            <person name="Alvarado L."/>
            <person name="Berlin A.M."/>
            <person name="Chapman S.B."/>
            <person name="Dewar J."/>
            <person name="Goldberg J."/>
            <person name="Griggs A."/>
            <person name="Gujja S."/>
            <person name="Hansen M."/>
            <person name="Howarth C."/>
            <person name="Imamovic A."/>
            <person name="Larimer J."/>
            <person name="McCowan C."/>
            <person name="Murphy C."/>
            <person name="Pearson M."/>
            <person name="Priest M."/>
            <person name="Roberts A."/>
            <person name="Saif S."/>
            <person name="Shea T."/>
            <person name="Sykes S."/>
            <person name="Wortman J."/>
            <person name="Nusbaum C."/>
            <person name="Birren B."/>
        </authorList>
    </citation>
    <scope>NUCLEOTIDE SEQUENCE [LARGE SCALE GENOMIC DNA]</scope>
    <source>
        <strain evidence="2">CBS 10117</strain>
    </source>
</reference>